<dbReference type="SMART" id="SM00448">
    <property type="entry name" value="REC"/>
    <property type="match status" value="1"/>
</dbReference>
<dbReference type="PANTHER" id="PTHR43214">
    <property type="entry name" value="TWO-COMPONENT RESPONSE REGULATOR"/>
    <property type="match status" value="1"/>
</dbReference>
<dbReference type="Pfam" id="PF00196">
    <property type="entry name" value="GerE"/>
    <property type="match status" value="1"/>
</dbReference>
<dbReference type="InterPro" id="IPR011006">
    <property type="entry name" value="CheY-like_superfamily"/>
</dbReference>
<organism evidence="8 9">
    <name type="scientific">Actinoallomurus iriomotensis</name>
    <dbReference type="NCBI Taxonomy" id="478107"/>
    <lineage>
        <taxon>Bacteria</taxon>
        <taxon>Bacillati</taxon>
        <taxon>Actinomycetota</taxon>
        <taxon>Actinomycetes</taxon>
        <taxon>Streptosporangiales</taxon>
        <taxon>Thermomonosporaceae</taxon>
        <taxon>Actinoallomurus</taxon>
    </lineage>
</organism>
<keyword evidence="1 5" id="KW-0597">Phosphoprotein</keyword>
<evidence type="ECO:0000313" key="9">
    <source>
        <dbReference type="Proteomes" id="UP001165135"/>
    </source>
</evidence>
<feature type="domain" description="Response regulatory" evidence="7">
    <location>
        <begin position="27"/>
        <end position="143"/>
    </location>
</feature>
<reference evidence="8" key="1">
    <citation type="submission" date="2023-03" db="EMBL/GenBank/DDBJ databases">
        <title>Actinoallomurus iriomotensis NBRC 103681.</title>
        <authorList>
            <person name="Ichikawa N."/>
            <person name="Sato H."/>
            <person name="Tonouchi N."/>
        </authorList>
    </citation>
    <scope>NUCLEOTIDE SEQUENCE</scope>
    <source>
        <strain evidence="8">NBRC 103681</strain>
    </source>
</reference>
<dbReference type="PROSITE" id="PS00622">
    <property type="entry name" value="HTH_LUXR_1"/>
    <property type="match status" value="1"/>
</dbReference>
<dbReference type="Gene3D" id="3.40.50.2300">
    <property type="match status" value="1"/>
</dbReference>
<evidence type="ECO:0000259" key="6">
    <source>
        <dbReference type="PROSITE" id="PS50043"/>
    </source>
</evidence>
<dbReference type="InterPro" id="IPR000792">
    <property type="entry name" value="Tscrpt_reg_LuxR_C"/>
</dbReference>
<name>A0A9W6RG62_9ACTN</name>
<keyword evidence="2" id="KW-0805">Transcription regulation</keyword>
<dbReference type="EMBL" id="BSTJ01000003">
    <property type="protein sequence ID" value="GLY74984.1"/>
    <property type="molecule type" value="Genomic_DNA"/>
</dbReference>
<dbReference type="Proteomes" id="UP001165135">
    <property type="component" value="Unassembled WGS sequence"/>
</dbReference>
<evidence type="ECO:0000256" key="3">
    <source>
        <dbReference type="ARBA" id="ARBA00023125"/>
    </source>
</evidence>
<proteinExistence type="predicted"/>
<gene>
    <name evidence="8" type="ORF">Airi01_032510</name>
</gene>
<dbReference type="InterPro" id="IPR016032">
    <property type="entry name" value="Sig_transdc_resp-reg_C-effctor"/>
</dbReference>
<evidence type="ECO:0000256" key="5">
    <source>
        <dbReference type="PROSITE-ProRule" id="PRU00169"/>
    </source>
</evidence>
<dbReference type="PANTHER" id="PTHR43214:SF24">
    <property type="entry name" value="TRANSCRIPTIONAL REGULATORY PROTEIN NARL-RELATED"/>
    <property type="match status" value="1"/>
</dbReference>
<comment type="caution">
    <text evidence="8">The sequence shown here is derived from an EMBL/GenBank/DDBJ whole genome shotgun (WGS) entry which is preliminary data.</text>
</comment>
<dbReference type="CDD" id="cd06170">
    <property type="entry name" value="LuxR_C_like"/>
    <property type="match status" value="1"/>
</dbReference>
<dbReference type="GO" id="GO:0006355">
    <property type="term" value="P:regulation of DNA-templated transcription"/>
    <property type="evidence" value="ECO:0007669"/>
    <property type="project" value="InterPro"/>
</dbReference>
<keyword evidence="3 8" id="KW-0238">DNA-binding</keyword>
<dbReference type="InterPro" id="IPR001789">
    <property type="entry name" value="Sig_transdc_resp-reg_receiver"/>
</dbReference>
<evidence type="ECO:0000256" key="2">
    <source>
        <dbReference type="ARBA" id="ARBA00023015"/>
    </source>
</evidence>
<dbReference type="PROSITE" id="PS50043">
    <property type="entry name" value="HTH_LUXR_2"/>
    <property type="match status" value="1"/>
</dbReference>
<dbReference type="SUPFAM" id="SSF46894">
    <property type="entry name" value="C-terminal effector domain of the bipartite response regulators"/>
    <property type="match status" value="1"/>
</dbReference>
<dbReference type="SMART" id="SM00421">
    <property type="entry name" value="HTH_LUXR"/>
    <property type="match status" value="1"/>
</dbReference>
<dbReference type="SUPFAM" id="SSF52172">
    <property type="entry name" value="CheY-like"/>
    <property type="match status" value="1"/>
</dbReference>
<dbReference type="GO" id="GO:0000160">
    <property type="term" value="P:phosphorelay signal transduction system"/>
    <property type="evidence" value="ECO:0007669"/>
    <property type="project" value="InterPro"/>
</dbReference>
<dbReference type="PRINTS" id="PR00038">
    <property type="entry name" value="HTHLUXR"/>
</dbReference>
<evidence type="ECO:0000313" key="8">
    <source>
        <dbReference type="EMBL" id="GLY74984.1"/>
    </source>
</evidence>
<evidence type="ECO:0000256" key="4">
    <source>
        <dbReference type="ARBA" id="ARBA00023163"/>
    </source>
</evidence>
<dbReference type="CDD" id="cd17535">
    <property type="entry name" value="REC_NarL-like"/>
    <property type="match status" value="1"/>
</dbReference>
<keyword evidence="4" id="KW-0804">Transcription</keyword>
<accession>A0A9W6RG62</accession>
<dbReference type="PROSITE" id="PS50110">
    <property type="entry name" value="RESPONSE_REGULATORY"/>
    <property type="match status" value="1"/>
</dbReference>
<feature type="domain" description="HTH luxR-type" evidence="6">
    <location>
        <begin position="172"/>
        <end position="237"/>
    </location>
</feature>
<sequence length="237" mass="25954">MATLGSVTDTVRTTETAARTEDATPVRVLLVDDEWLVRAGLRTMLTGVEGIEVVGEAADGTFVLEQARETEADVILMDIRMPRTDGLTATRQVRAGDDPPEVIVLTTFDQDELVLSALREGATGFLLKTTSPDRIVEAIRSVAAGEPAFSRRILRTLVDHVTDDRHERRAAALRRLDQLTDTERQMAEAVALGLSNAQIAERLVVSVATVKSYVSRLLTKLDLDNRVQIALLVHDAE</sequence>
<evidence type="ECO:0000256" key="1">
    <source>
        <dbReference type="ARBA" id="ARBA00022553"/>
    </source>
</evidence>
<dbReference type="GO" id="GO:0003677">
    <property type="term" value="F:DNA binding"/>
    <property type="evidence" value="ECO:0007669"/>
    <property type="project" value="UniProtKB-KW"/>
</dbReference>
<protein>
    <submittedName>
        <fullName evidence="8">DNA-binding response regulator</fullName>
    </submittedName>
</protein>
<dbReference type="InterPro" id="IPR058245">
    <property type="entry name" value="NreC/VraR/RcsB-like_REC"/>
</dbReference>
<dbReference type="Pfam" id="PF00072">
    <property type="entry name" value="Response_reg"/>
    <property type="match status" value="1"/>
</dbReference>
<dbReference type="AlphaFoldDB" id="A0A9W6RG62"/>
<dbReference type="InterPro" id="IPR039420">
    <property type="entry name" value="WalR-like"/>
</dbReference>
<feature type="modified residue" description="4-aspartylphosphate" evidence="5">
    <location>
        <position position="78"/>
    </location>
</feature>
<evidence type="ECO:0000259" key="7">
    <source>
        <dbReference type="PROSITE" id="PS50110"/>
    </source>
</evidence>